<feature type="non-terminal residue" evidence="3">
    <location>
        <position position="101"/>
    </location>
</feature>
<dbReference type="PRINTS" id="PR00081">
    <property type="entry name" value="GDHRDH"/>
</dbReference>
<organism evidence="3">
    <name type="scientific">hydrothermal vent metagenome</name>
    <dbReference type="NCBI Taxonomy" id="652676"/>
    <lineage>
        <taxon>unclassified sequences</taxon>
        <taxon>metagenomes</taxon>
        <taxon>ecological metagenomes</taxon>
    </lineage>
</organism>
<evidence type="ECO:0000313" key="3">
    <source>
        <dbReference type="EMBL" id="VAW05828.1"/>
    </source>
</evidence>
<evidence type="ECO:0000256" key="1">
    <source>
        <dbReference type="ARBA" id="ARBA00006484"/>
    </source>
</evidence>
<accession>A0A3B0SKA3</accession>
<dbReference type="InterPro" id="IPR002347">
    <property type="entry name" value="SDR_fam"/>
</dbReference>
<evidence type="ECO:0000256" key="2">
    <source>
        <dbReference type="ARBA" id="ARBA00023002"/>
    </source>
</evidence>
<dbReference type="Pfam" id="PF00106">
    <property type="entry name" value="adh_short"/>
    <property type="match status" value="1"/>
</dbReference>
<dbReference type="EMBL" id="UOEH01000487">
    <property type="protein sequence ID" value="VAW05828.1"/>
    <property type="molecule type" value="Genomic_DNA"/>
</dbReference>
<protein>
    <submittedName>
        <fullName evidence="3">Short-chain dehydrogenase/reductase SDR</fullName>
    </submittedName>
</protein>
<gene>
    <name evidence="3" type="ORF">MNBD_ALPHA05-47</name>
</gene>
<dbReference type="GO" id="GO:0016491">
    <property type="term" value="F:oxidoreductase activity"/>
    <property type="evidence" value="ECO:0007669"/>
    <property type="project" value="UniProtKB-KW"/>
</dbReference>
<dbReference type="Gene3D" id="3.40.50.720">
    <property type="entry name" value="NAD(P)-binding Rossmann-like Domain"/>
    <property type="match status" value="1"/>
</dbReference>
<keyword evidence="2" id="KW-0560">Oxidoreductase</keyword>
<dbReference type="SUPFAM" id="SSF51735">
    <property type="entry name" value="NAD(P)-binding Rossmann-fold domains"/>
    <property type="match status" value="1"/>
</dbReference>
<comment type="similarity">
    <text evidence="1">Belongs to the short-chain dehydrogenases/reductases (SDR) family.</text>
</comment>
<dbReference type="PANTHER" id="PTHR43086">
    <property type="entry name" value="VERY-LONG-CHAIN 3-OXOOACYL-COA REDUCTASE"/>
    <property type="match status" value="1"/>
</dbReference>
<sequence length="101" mass="10471">MLDAAMIYSGKWALITGASAGIGAVFAKTLASRGANLVLVARREDRLRALADELKAAHAIDVRIIAADLAADDAPDTVFARLKADGVNIDILVNNAGIGMP</sequence>
<reference evidence="3" key="1">
    <citation type="submission" date="2018-06" db="EMBL/GenBank/DDBJ databases">
        <authorList>
            <person name="Zhirakovskaya E."/>
        </authorList>
    </citation>
    <scope>NUCLEOTIDE SEQUENCE</scope>
</reference>
<proteinExistence type="inferred from homology"/>
<name>A0A3B0SKA3_9ZZZZ</name>
<dbReference type="AlphaFoldDB" id="A0A3B0SKA3"/>
<dbReference type="PANTHER" id="PTHR43086:SF3">
    <property type="entry name" value="NADP-DEPENDENT 3-HYDROXY ACID DEHYDROGENASE YDFG"/>
    <property type="match status" value="1"/>
</dbReference>
<dbReference type="InterPro" id="IPR036291">
    <property type="entry name" value="NAD(P)-bd_dom_sf"/>
</dbReference>